<gene>
    <name evidence="2" type="ORF">ES332_A12G157300v1</name>
</gene>
<dbReference type="EMBL" id="CM017621">
    <property type="protein sequence ID" value="TYH96128.1"/>
    <property type="molecule type" value="Genomic_DNA"/>
</dbReference>
<accession>A0A5D2MXX6</accession>
<evidence type="ECO:0000313" key="2">
    <source>
        <dbReference type="EMBL" id="TYH96128.1"/>
    </source>
</evidence>
<sequence>MPEKVFDDGVDVAVQASMESQWKRERWSSCLFGEKATDLGTKSLGTSMLTWLRAVAHLELGFFVLLRMFKYFVPLGLFSFGFDVFFCLNHLGL</sequence>
<keyword evidence="1" id="KW-0472">Membrane</keyword>
<feature type="transmembrane region" description="Helical" evidence="1">
    <location>
        <begin position="71"/>
        <end position="91"/>
    </location>
</feature>
<keyword evidence="3" id="KW-1185">Reference proteome</keyword>
<dbReference type="Proteomes" id="UP000322667">
    <property type="component" value="Chromosome A12"/>
</dbReference>
<evidence type="ECO:0000313" key="3">
    <source>
        <dbReference type="Proteomes" id="UP000322667"/>
    </source>
</evidence>
<organism evidence="2 3">
    <name type="scientific">Gossypium tomentosum</name>
    <name type="common">Hawaiian cotton</name>
    <name type="synonym">Gossypium sandvicense</name>
    <dbReference type="NCBI Taxonomy" id="34277"/>
    <lineage>
        <taxon>Eukaryota</taxon>
        <taxon>Viridiplantae</taxon>
        <taxon>Streptophyta</taxon>
        <taxon>Embryophyta</taxon>
        <taxon>Tracheophyta</taxon>
        <taxon>Spermatophyta</taxon>
        <taxon>Magnoliopsida</taxon>
        <taxon>eudicotyledons</taxon>
        <taxon>Gunneridae</taxon>
        <taxon>Pentapetalae</taxon>
        <taxon>rosids</taxon>
        <taxon>malvids</taxon>
        <taxon>Malvales</taxon>
        <taxon>Malvaceae</taxon>
        <taxon>Malvoideae</taxon>
        <taxon>Gossypium</taxon>
    </lineage>
</organism>
<protein>
    <submittedName>
        <fullName evidence="2">Uncharacterized protein</fullName>
    </submittedName>
</protein>
<reference evidence="2 3" key="1">
    <citation type="submission" date="2019-07" db="EMBL/GenBank/DDBJ databases">
        <title>WGS assembly of Gossypium tomentosum.</title>
        <authorList>
            <person name="Chen Z.J."/>
            <person name="Sreedasyam A."/>
            <person name="Ando A."/>
            <person name="Song Q."/>
            <person name="De L."/>
            <person name="Hulse-Kemp A."/>
            <person name="Ding M."/>
            <person name="Ye W."/>
            <person name="Kirkbride R."/>
            <person name="Jenkins J."/>
            <person name="Plott C."/>
            <person name="Lovell J."/>
            <person name="Lin Y.-M."/>
            <person name="Vaughn R."/>
            <person name="Liu B."/>
            <person name="Li W."/>
            <person name="Simpson S."/>
            <person name="Scheffler B."/>
            <person name="Saski C."/>
            <person name="Grover C."/>
            <person name="Hu G."/>
            <person name="Conover J."/>
            <person name="Carlson J."/>
            <person name="Shu S."/>
            <person name="Boston L."/>
            <person name="Williams M."/>
            <person name="Peterson D."/>
            <person name="Mcgee K."/>
            <person name="Jones D."/>
            <person name="Wendel J."/>
            <person name="Stelly D."/>
            <person name="Grimwood J."/>
            <person name="Schmutz J."/>
        </authorList>
    </citation>
    <scope>NUCLEOTIDE SEQUENCE [LARGE SCALE GENOMIC DNA]</scope>
    <source>
        <strain evidence="2">7179.01</strain>
    </source>
</reference>
<keyword evidence="1" id="KW-0812">Transmembrane</keyword>
<dbReference type="AlphaFoldDB" id="A0A5D2MXX6"/>
<proteinExistence type="predicted"/>
<name>A0A5D2MXX6_GOSTO</name>
<keyword evidence="1" id="KW-1133">Transmembrane helix</keyword>
<evidence type="ECO:0000256" key="1">
    <source>
        <dbReference type="SAM" id="Phobius"/>
    </source>
</evidence>